<dbReference type="EMBL" id="JAXHPO010000017">
    <property type="protein sequence ID" value="MDY6550213.1"/>
    <property type="molecule type" value="Genomic_DNA"/>
</dbReference>
<dbReference type="EMBL" id="JAXHPL010000015">
    <property type="protein sequence ID" value="MDY6486435.1"/>
    <property type="molecule type" value="Genomic_DNA"/>
</dbReference>
<protein>
    <recommendedName>
        <fullName evidence="5">Zinc protease</fullName>
    </recommendedName>
</protein>
<comment type="caution">
    <text evidence="1">The sequence shown here is derived from an EMBL/GenBank/DDBJ whole genome shotgun (WGS) entry which is preliminary data.</text>
</comment>
<reference evidence="2" key="2">
    <citation type="submission" date="2023-11" db="EMBL/GenBank/DDBJ databases">
        <authorList>
            <person name="Kyselkova M."/>
            <person name="Xanthopoulou K."/>
            <person name="Shestivska V."/>
            <person name="Spanelova P."/>
            <person name="Maixnerova M."/>
            <person name="Higgins P.G."/>
            <person name="Nemec A."/>
        </authorList>
    </citation>
    <scope>NUCLEOTIDE SEQUENCE</scope>
    <source>
        <strain evidence="2">ANC 7225</strain>
    </source>
</reference>
<keyword evidence="4" id="KW-1185">Reference proteome</keyword>
<sequence>MSNTMNLFLRFLPFFIHLLKLDLFKARSLTAGEIDLCRSVFGDLINYKQVKIMNQPYLPWQHAYIFMAPQGNIHSKDSIYREDYSKENINFQAVFIHEMAHILQHQKNINVLLQGTLLQSAYYLSLKYYNPYKYQIIKGKSFWAYNIEQQGDIARDIFLKRIPNIILKN</sequence>
<evidence type="ECO:0008006" key="5">
    <source>
        <dbReference type="Google" id="ProtNLM"/>
    </source>
</evidence>
<dbReference type="Proteomes" id="UP001278995">
    <property type="component" value="Unassembled WGS sequence"/>
</dbReference>
<organism evidence="1 3">
    <name type="scientific">Acinetobacter faecalis</name>
    <dbReference type="NCBI Taxonomy" id="2665161"/>
    <lineage>
        <taxon>Bacteria</taxon>
        <taxon>Pseudomonadati</taxon>
        <taxon>Pseudomonadota</taxon>
        <taxon>Gammaproteobacteria</taxon>
        <taxon>Moraxellales</taxon>
        <taxon>Moraxellaceae</taxon>
        <taxon>Acinetobacter</taxon>
    </lineage>
</organism>
<accession>A0AB35UX82</accession>
<evidence type="ECO:0000313" key="1">
    <source>
        <dbReference type="EMBL" id="MDY6486435.1"/>
    </source>
</evidence>
<reference evidence="1 3" key="1">
    <citation type="submission" date="2023-11" db="EMBL/GenBank/DDBJ databases">
        <title>The common occurrence of Acinetobacte faecalis in cattle feces and its emended description.</title>
        <authorList>
            <person name="Kyselkova M."/>
            <person name="Xanthopoulou K."/>
            <person name="Shestivska V."/>
            <person name="Spanelova P."/>
            <person name="Maixnerova M."/>
            <person name="Higgins P.G."/>
            <person name="Nemec A."/>
        </authorList>
    </citation>
    <scope>NUCLEOTIDE SEQUENCE [LARGE SCALE GENOMIC DNA]</scope>
    <source>
        <strain evidence="1 3">ANC 7483</strain>
    </source>
</reference>
<name>A0AB35UX82_9GAMM</name>
<gene>
    <name evidence="2" type="ORF">SKM48_05495</name>
    <name evidence="1" type="ORF">SKM51_04320</name>
</gene>
<evidence type="ECO:0000313" key="3">
    <source>
        <dbReference type="Proteomes" id="UP001278995"/>
    </source>
</evidence>
<dbReference type="Proteomes" id="UP001284094">
    <property type="component" value="Unassembled WGS sequence"/>
</dbReference>
<evidence type="ECO:0000313" key="4">
    <source>
        <dbReference type="Proteomes" id="UP001284094"/>
    </source>
</evidence>
<evidence type="ECO:0000313" key="2">
    <source>
        <dbReference type="EMBL" id="MDY6550213.1"/>
    </source>
</evidence>
<reference evidence="2 4" key="3">
    <citation type="journal article" date="2024" name="Syst. Appl. Microbiol.">
        <title>Evidence for the occurrence of Acinetobacter faecalis in cattle feces and its emended description.</title>
        <authorList>
            <person name="Kyselkova M."/>
            <person name="Xanthopoulou K."/>
            <person name="Shestivska V."/>
            <person name="Spanelova P."/>
            <person name="Maixnerova M."/>
            <person name="Higgins P.G."/>
            <person name="Nemec A."/>
        </authorList>
    </citation>
    <scope>NUCLEOTIDE SEQUENCE [LARGE SCALE GENOMIC DNA]</scope>
    <source>
        <strain evidence="2 4">ANC 7225</strain>
    </source>
</reference>
<proteinExistence type="predicted"/>
<dbReference type="AlphaFoldDB" id="A0AB35UX82"/>
<dbReference type="RefSeq" id="WP_228273440.1">
    <property type="nucleotide sequence ID" value="NZ_JAXHPE010000007.1"/>
</dbReference>